<dbReference type="EMBL" id="KQ484390">
    <property type="protein sequence ID" value="KYP35389.1"/>
    <property type="molecule type" value="Genomic_DNA"/>
</dbReference>
<gene>
    <name evidence="1" type="ORF">KK1_043579</name>
</gene>
<evidence type="ECO:0000313" key="1">
    <source>
        <dbReference type="EMBL" id="KYP35389.1"/>
    </source>
</evidence>
<organism evidence="1 2">
    <name type="scientific">Cajanus cajan</name>
    <name type="common">Pigeon pea</name>
    <name type="synonym">Cajanus indicus</name>
    <dbReference type="NCBI Taxonomy" id="3821"/>
    <lineage>
        <taxon>Eukaryota</taxon>
        <taxon>Viridiplantae</taxon>
        <taxon>Streptophyta</taxon>
        <taxon>Embryophyta</taxon>
        <taxon>Tracheophyta</taxon>
        <taxon>Spermatophyta</taxon>
        <taxon>Magnoliopsida</taxon>
        <taxon>eudicotyledons</taxon>
        <taxon>Gunneridae</taxon>
        <taxon>Pentapetalae</taxon>
        <taxon>rosids</taxon>
        <taxon>fabids</taxon>
        <taxon>Fabales</taxon>
        <taxon>Fabaceae</taxon>
        <taxon>Papilionoideae</taxon>
        <taxon>50 kb inversion clade</taxon>
        <taxon>NPAAA clade</taxon>
        <taxon>indigoferoid/millettioid clade</taxon>
        <taxon>Phaseoleae</taxon>
        <taxon>Cajanus</taxon>
    </lineage>
</organism>
<name>A0A151QYR0_CAJCA</name>
<proteinExistence type="predicted"/>
<reference evidence="1" key="1">
    <citation type="journal article" date="2012" name="Nat. Biotechnol.">
        <title>Draft genome sequence of pigeonpea (Cajanus cajan), an orphan legume crop of resource-poor farmers.</title>
        <authorList>
            <person name="Varshney R.K."/>
            <person name="Chen W."/>
            <person name="Li Y."/>
            <person name="Bharti A.K."/>
            <person name="Saxena R.K."/>
            <person name="Schlueter J.A."/>
            <person name="Donoghue M.T."/>
            <person name="Azam S."/>
            <person name="Fan G."/>
            <person name="Whaley A.M."/>
            <person name="Farmer A.D."/>
            <person name="Sheridan J."/>
            <person name="Iwata A."/>
            <person name="Tuteja R."/>
            <person name="Penmetsa R.V."/>
            <person name="Wu W."/>
            <person name="Upadhyaya H.D."/>
            <person name="Yang S.P."/>
            <person name="Shah T."/>
            <person name="Saxena K.B."/>
            <person name="Michael T."/>
            <person name="McCombie W.R."/>
            <person name="Yang B."/>
            <person name="Zhang G."/>
            <person name="Yang H."/>
            <person name="Wang J."/>
            <person name="Spillane C."/>
            <person name="Cook D.R."/>
            <person name="May G.D."/>
            <person name="Xu X."/>
            <person name="Jackson S.A."/>
        </authorList>
    </citation>
    <scope>NUCLEOTIDE SEQUENCE [LARGE SCALE GENOMIC DNA]</scope>
</reference>
<keyword evidence="2" id="KW-1185">Reference proteome</keyword>
<dbReference type="Proteomes" id="UP000075243">
    <property type="component" value="Unassembled WGS sequence"/>
</dbReference>
<accession>A0A151QYR0</accession>
<dbReference type="AlphaFoldDB" id="A0A151QYR0"/>
<dbReference type="Gramene" id="C.cajan_40260.t">
    <property type="protein sequence ID" value="C.cajan_40260.t.cds1"/>
    <property type="gene ID" value="C.cajan_40260"/>
</dbReference>
<protein>
    <submittedName>
        <fullName evidence="1">Uncharacterized protein</fullName>
    </submittedName>
</protein>
<evidence type="ECO:0000313" key="2">
    <source>
        <dbReference type="Proteomes" id="UP000075243"/>
    </source>
</evidence>
<sequence length="85" mass="9814">MRLTMTTNVKPSMPKTYNVREFTKLVKDYSQSNIIDKSIVGNLSSELTIKKFDWSQPSQYHVIEIVNLVAKLNSRKMELSESFSV</sequence>